<comment type="caution">
    <text evidence="3">The sequence shown here is derived from an EMBL/GenBank/DDBJ whole genome shotgun (WGS) entry which is preliminary data.</text>
</comment>
<dbReference type="InterPro" id="IPR023210">
    <property type="entry name" value="NADP_OxRdtase_dom"/>
</dbReference>
<feature type="domain" description="NADP-dependent oxidoreductase" evidence="2">
    <location>
        <begin position="16"/>
        <end position="312"/>
    </location>
</feature>
<keyword evidence="4" id="KW-1185">Reference proteome</keyword>
<dbReference type="Gene3D" id="3.20.20.100">
    <property type="entry name" value="NADP-dependent oxidoreductase domain"/>
    <property type="match status" value="1"/>
</dbReference>
<reference evidence="3 4" key="1">
    <citation type="submission" date="2020-07" db="EMBL/GenBank/DDBJ databases">
        <authorList>
            <person name="Feng X."/>
        </authorList>
    </citation>
    <scope>NUCLEOTIDE SEQUENCE [LARGE SCALE GENOMIC DNA]</scope>
    <source>
        <strain evidence="3 4">JCM31066</strain>
    </source>
</reference>
<evidence type="ECO:0000313" key="4">
    <source>
        <dbReference type="Proteomes" id="UP000546464"/>
    </source>
</evidence>
<organism evidence="3 4">
    <name type="scientific">Ruficoccus amylovorans</name>
    <dbReference type="NCBI Taxonomy" id="1804625"/>
    <lineage>
        <taxon>Bacteria</taxon>
        <taxon>Pseudomonadati</taxon>
        <taxon>Verrucomicrobiota</taxon>
        <taxon>Opitutia</taxon>
        <taxon>Puniceicoccales</taxon>
        <taxon>Cerasicoccaceae</taxon>
        <taxon>Ruficoccus</taxon>
    </lineage>
</organism>
<dbReference type="EMBL" id="JACHVB010000012">
    <property type="protein sequence ID" value="MBC2592959.1"/>
    <property type="molecule type" value="Genomic_DNA"/>
</dbReference>
<name>A0A842HA00_9BACT</name>
<dbReference type="InterPro" id="IPR050523">
    <property type="entry name" value="AKR_Detox_Biosynth"/>
</dbReference>
<dbReference type="RefSeq" id="WP_185673964.1">
    <property type="nucleotide sequence ID" value="NZ_JACHVB010000012.1"/>
</dbReference>
<dbReference type="GO" id="GO:0005829">
    <property type="term" value="C:cytosol"/>
    <property type="evidence" value="ECO:0007669"/>
    <property type="project" value="TreeGrafter"/>
</dbReference>
<dbReference type="AlphaFoldDB" id="A0A842HA00"/>
<dbReference type="Proteomes" id="UP000546464">
    <property type="component" value="Unassembled WGS sequence"/>
</dbReference>
<keyword evidence="1" id="KW-0560">Oxidoreductase</keyword>
<dbReference type="GO" id="GO:0016491">
    <property type="term" value="F:oxidoreductase activity"/>
    <property type="evidence" value="ECO:0007669"/>
    <property type="project" value="UniProtKB-KW"/>
</dbReference>
<protein>
    <submittedName>
        <fullName evidence="3">Aldo/keto reductase</fullName>
    </submittedName>
</protein>
<evidence type="ECO:0000313" key="3">
    <source>
        <dbReference type="EMBL" id="MBC2592959.1"/>
    </source>
</evidence>
<dbReference type="InterPro" id="IPR036812">
    <property type="entry name" value="NAD(P)_OxRdtase_dom_sf"/>
</dbReference>
<gene>
    <name evidence="3" type="ORF">H5P28_01675</name>
</gene>
<dbReference type="PANTHER" id="PTHR43364:SF4">
    <property type="entry name" value="NAD(P)-LINKED OXIDOREDUCTASE SUPERFAMILY PROTEIN"/>
    <property type="match status" value="1"/>
</dbReference>
<dbReference type="PRINTS" id="PR00069">
    <property type="entry name" value="ALDKETRDTASE"/>
</dbReference>
<proteinExistence type="predicted"/>
<evidence type="ECO:0000259" key="2">
    <source>
        <dbReference type="Pfam" id="PF00248"/>
    </source>
</evidence>
<dbReference type="Pfam" id="PF00248">
    <property type="entry name" value="Aldo_ket_red"/>
    <property type="match status" value="1"/>
</dbReference>
<dbReference type="PANTHER" id="PTHR43364">
    <property type="entry name" value="NADH-SPECIFIC METHYLGLYOXAL REDUCTASE-RELATED"/>
    <property type="match status" value="1"/>
</dbReference>
<dbReference type="CDD" id="cd19102">
    <property type="entry name" value="AKR_unchar"/>
    <property type="match status" value="1"/>
</dbReference>
<dbReference type="SUPFAM" id="SSF51430">
    <property type="entry name" value="NAD(P)-linked oxidoreductase"/>
    <property type="match status" value="1"/>
</dbReference>
<dbReference type="InterPro" id="IPR020471">
    <property type="entry name" value="AKR"/>
</dbReference>
<sequence>MNKRPLGNSGMEITPVGFGAWAVGGNWKYGWGDQEDKDSVAAIHKALELGVNWIDTAAAYGLGHSEEVVARALADWPGERPYVFTKCGIVWDEKGEVDFKVPAQSVRREIEASLKRLKVDVIDLYQMHWPADELDETLEGWAEMAKLKAEGKVRWIGASNFSREELEKASEIAPVTSLQPPYSLLRREIEQDVLPYCGQHGIGVIVYSPMGSGMLTGAMTRERAAKLPKADWRSGNAEFQEPKLSENLRLVERLREVAAAHGRTPGEAAIAWTLRRPEVTGAIVGGRNAAQVEGIIGAMDFRLSDSEIAHIEGPVCARG</sequence>
<accession>A0A842HA00</accession>
<evidence type="ECO:0000256" key="1">
    <source>
        <dbReference type="ARBA" id="ARBA00023002"/>
    </source>
</evidence>